<protein>
    <recommendedName>
        <fullName evidence="19">PR domain zinc finger protein 1</fullName>
    </recommendedName>
</protein>
<feature type="region of interest" description="Disordered" evidence="14">
    <location>
        <begin position="619"/>
        <end position="736"/>
    </location>
</feature>
<evidence type="ECO:0000256" key="8">
    <source>
        <dbReference type="ARBA" id="ARBA00023015"/>
    </source>
</evidence>
<keyword evidence="7" id="KW-0391">Immunity</keyword>
<feature type="domain" description="C2H2-type" evidence="15">
    <location>
        <begin position="372"/>
        <end position="399"/>
    </location>
</feature>
<evidence type="ECO:0000259" key="16">
    <source>
        <dbReference type="PROSITE" id="PS50280"/>
    </source>
</evidence>
<feature type="domain" description="C2H2-type" evidence="15">
    <location>
        <begin position="484"/>
        <end position="513"/>
    </location>
</feature>
<organism evidence="17 18">
    <name type="scientific">Candidula unifasciata</name>
    <dbReference type="NCBI Taxonomy" id="100452"/>
    <lineage>
        <taxon>Eukaryota</taxon>
        <taxon>Metazoa</taxon>
        <taxon>Spiralia</taxon>
        <taxon>Lophotrochozoa</taxon>
        <taxon>Mollusca</taxon>
        <taxon>Gastropoda</taxon>
        <taxon>Heterobranchia</taxon>
        <taxon>Euthyneura</taxon>
        <taxon>Panpulmonata</taxon>
        <taxon>Eupulmonata</taxon>
        <taxon>Stylommatophora</taxon>
        <taxon>Helicina</taxon>
        <taxon>Helicoidea</taxon>
        <taxon>Geomitridae</taxon>
        <taxon>Candidula</taxon>
    </lineage>
</organism>
<evidence type="ECO:0000313" key="18">
    <source>
        <dbReference type="Proteomes" id="UP000678393"/>
    </source>
</evidence>
<accession>A0A8S3YPS1</accession>
<reference evidence="17" key="1">
    <citation type="submission" date="2021-04" db="EMBL/GenBank/DDBJ databases">
        <authorList>
            <consortium name="Molecular Ecology Group"/>
        </authorList>
    </citation>
    <scope>NUCLEOTIDE SEQUENCE</scope>
</reference>
<comment type="caution">
    <text evidence="17">The sequence shown here is derived from an EMBL/GenBank/DDBJ whole genome shotgun (WGS) entry which is preliminary data.</text>
</comment>
<dbReference type="Pfam" id="PF21549">
    <property type="entry name" value="PRDM2_PR"/>
    <property type="match status" value="1"/>
</dbReference>
<dbReference type="PANTHER" id="PTHR16515:SF59">
    <property type="entry name" value="PR DOMAIN ZINC FINGER PROTEIN 1"/>
    <property type="match status" value="1"/>
</dbReference>
<dbReference type="InterPro" id="IPR050331">
    <property type="entry name" value="Zinc_finger"/>
</dbReference>
<gene>
    <name evidence="17" type="ORF">CUNI_LOCUS4361</name>
</gene>
<proteinExistence type="predicted"/>
<dbReference type="FunFam" id="3.30.160.60:FF:000833">
    <property type="entry name" value="PR domain zinc finger protein"/>
    <property type="match status" value="1"/>
</dbReference>
<feature type="region of interest" description="Disordered" evidence="14">
    <location>
        <begin position="752"/>
        <end position="778"/>
    </location>
</feature>
<feature type="compositionally biased region" description="Polar residues" evidence="14">
    <location>
        <begin position="671"/>
        <end position="714"/>
    </location>
</feature>
<evidence type="ECO:0000256" key="9">
    <source>
        <dbReference type="ARBA" id="ARBA00023125"/>
    </source>
</evidence>
<comment type="subcellular location">
    <subcellularLocation>
        <location evidence="1">Nucleus</location>
    </subcellularLocation>
</comment>
<feature type="non-terminal residue" evidence="17">
    <location>
        <position position="778"/>
    </location>
</feature>
<feature type="region of interest" description="Disordered" evidence="14">
    <location>
        <begin position="320"/>
        <end position="359"/>
    </location>
</feature>
<keyword evidence="4" id="KW-0677">Repeat</keyword>
<evidence type="ECO:0000256" key="12">
    <source>
        <dbReference type="ARBA" id="ARBA00023242"/>
    </source>
</evidence>
<dbReference type="Proteomes" id="UP000678393">
    <property type="component" value="Unassembled WGS sequence"/>
</dbReference>
<dbReference type="GO" id="GO:0000122">
    <property type="term" value="P:negative regulation of transcription by RNA polymerase II"/>
    <property type="evidence" value="ECO:0007669"/>
    <property type="project" value="UniProtKB-ARBA"/>
</dbReference>
<evidence type="ECO:0000256" key="7">
    <source>
        <dbReference type="ARBA" id="ARBA00022859"/>
    </source>
</evidence>
<keyword evidence="5 13" id="KW-0863">Zinc-finger</keyword>
<name>A0A8S3YPS1_9EUPU</name>
<feature type="compositionally biased region" description="Acidic residues" evidence="14">
    <location>
        <begin position="541"/>
        <end position="554"/>
    </location>
</feature>
<feature type="compositionally biased region" description="Low complexity" evidence="14">
    <location>
        <begin position="758"/>
        <end position="770"/>
    </location>
</feature>
<keyword evidence="3" id="KW-0479">Metal-binding</keyword>
<evidence type="ECO:0000259" key="15">
    <source>
        <dbReference type="PROSITE" id="PS50157"/>
    </source>
</evidence>
<dbReference type="GO" id="GO:0045087">
    <property type="term" value="P:innate immune response"/>
    <property type="evidence" value="ECO:0007669"/>
    <property type="project" value="UniProtKB-KW"/>
</dbReference>
<keyword evidence="9" id="KW-0238">DNA-binding</keyword>
<dbReference type="Gene3D" id="3.30.160.60">
    <property type="entry name" value="Classic Zinc Finger"/>
    <property type="match status" value="5"/>
</dbReference>
<dbReference type="PANTHER" id="PTHR16515">
    <property type="entry name" value="PR DOMAIN ZINC FINGER PROTEIN"/>
    <property type="match status" value="1"/>
</dbReference>
<feature type="region of interest" description="Disordered" evidence="14">
    <location>
        <begin position="522"/>
        <end position="570"/>
    </location>
</feature>
<evidence type="ECO:0000313" key="17">
    <source>
        <dbReference type="EMBL" id="CAG5118803.1"/>
    </source>
</evidence>
<dbReference type="GO" id="GO:0002250">
    <property type="term" value="P:adaptive immune response"/>
    <property type="evidence" value="ECO:0007669"/>
    <property type="project" value="UniProtKB-KW"/>
</dbReference>
<keyword evidence="2" id="KW-0399">Innate immunity</keyword>
<dbReference type="GO" id="GO:0005634">
    <property type="term" value="C:nucleus"/>
    <property type="evidence" value="ECO:0007669"/>
    <property type="project" value="UniProtKB-SubCell"/>
</dbReference>
<dbReference type="PROSITE" id="PS50280">
    <property type="entry name" value="SET"/>
    <property type="match status" value="1"/>
</dbReference>
<evidence type="ECO:0000256" key="3">
    <source>
        <dbReference type="ARBA" id="ARBA00022723"/>
    </source>
</evidence>
<evidence type="ECO:0000256" key="5">
    <source>
        <dbReference type="ARBA" id="ARBA00022771"/>
    </source>
</evidence>
<dbReference type="AlphaFoldDB" id="A0A8S3YPS1"/>
<dbReference type="InterPro" id="IPR013087">
    <property type="entry name" value="Znf_C2H2_type"/>
</dbReference>
<keyword evidence="10" id="KW-1064">Adaptive immunity</keyword>
<feature type="compositionally biased region" description="Low complexity" evidence="14">
    <location>
        <begin position="721"/>
        <end position="736"/>
    </location>
</feature>
<dbReference type="Pfam" id="PF00096">
    <property type="entry name" value="zf-C2H2"/>
    <property type="match status" value="3"/>
</dbReference>
<keyword evidence="6" id="KW-0862">Zinc</keyword>
<evidence type="ECO:0000256" key="14">
    <source>
        <dbReference type="SAM" id="MobiDB-lite"/>
    </source>
</evidence>
<dbReference type="PROSITE" id="PS50157">
    <property type="entry name" value="ZINC_FINGER_C2H2_2"/>
    <property type="match status" value="5"/>
</dbReference>
<dbReference type="SUPFAM" id="SSF57667">
    <property type="entry name" value="beta-beta-alpha zinc fingers"/>
    <property type="match status" value="3"/>
</dbReference>
<evidence type="ECO:0000256" key="10">
    <source>
        <dbReference type="ARBA" id="ARBA00023130"/>
    </source>
</evidence>
<feature type="domain" description="SET" evidence="16">
    <location>
        <begin position="1"/>
        <end position="64"/>
    </location>
</feature>
<evidence type="ECO:0000256" key="2">
    <source>
        <dbReference type="ARBA" id="ARBA00022588"/>
    </source>
</evidence>
<evidence type="ECO:0000256" key="4">
    <source>
        <dbReference type="ARBA" id="ARBA00022737"/>
    </source>
</evidence>
<dbReference type="InterPro" id="IPR036236">
    <property type="entry name" value="Znf_C2H2_sf"/>
</dbReference>
<dbReference type="GO" id="GO:0008270">
    <property type="term" value="F:zinc ion binding"/>
    <property type="evidence" value="ECO:0007669"/>
    <property type="project" value="UniProtKB-KW"/>
</dbReference>
<evidence type="ECO:0000256" key="6">
    <source>
        <dbReference type="ARBA" id="ARBA00022833"/>
    </source>
</evidence>
<sequence>VYKDGVLDHVVNTANKDRSSWQHYMNMAPSTAQQNVVACQHGAHIYFYTVRPIEPNTELLFSFSQEYSDRVKSLAAAVDIGNIFCENEIHFTHIKIDTNINIKAFYNLSVVYLQNHYRSRSPLQQDHPPMAHQGNEIKSPQNITKRNSRVIENLFLQKLYDNGYGVGSGHYPSQQFRFDHMPAVSEYKSNISPISKSACGQDIPKRMDTSHEAFPFFSLPLLKLGNLYNPGMMIDRAYNPLINPLRTDNLSLVSKLLPSAMKHSSLSSSMVIPGPHFPVPGMPHMPGLFPMTPLYQQLVSNYPTLPNWPLYPSQFPQSGEVPATNNPLPAASHYQDKGLNLTKPKSSNSHLGSRGYRNLPYPLKKKDGKMHYECNVCLKTFGQLSNLKVHLRTHTGERPFVCQTCGKGFTQLAHLQKHNLVHTGEKPHKCQVCDKRFSSTSNLKTHMRLHSGEKPFHCKCCNAKFTQFVHLKLHRRLHTNERPFECSQCNRKYISRSGLKTHWKTGSCVPQNPPADFNTLMNMSFDDNGDEKSHDSLDSSNDYDNDNIDVDQPGEEGSVLTNIHNSPPDRSAFERWSHDYPRFIGYKNDNFRELPLHNTPFRHSMPVFTGLVADDVAAMSTGSSRKRSRSFEGNLHPSPTKTPDSRPLRTSTPVGTHLLPSPDRLQDTELHPSSINRGTPFCSSSSTHTDKYPTNNQNPEELTINKQYTVPQTSECDKESNNPATTTASNTTATSSLHHHAMFSPFSMIRRSPLEPQPFSGISPTSGISSTHREIIST</sequence>
<evidence type="ECO:0000256" key="11">
    <source>
        <dbReference type="ARBA" id="ARBA00023163"/>
    </source>
</evidence>
<dbReference type="GO" id="GO:0000978">
    <property type="term" value="F:RNA polymerase II cis-regulatory region sequence-specific DNA binding"/>
    <property type="evidence" value="ECO:0007669"/>
    <property type="project" value="TreeGrafter"/>
</dbReference>
<feature type="domain" description="C2H2-type" evidence="15">
    <location>
        <begin position="400"/>
        <end position="427"/>
    </location>
</feature>
<dbReference type="FunFam" id="3.30.160.60:FF:000262">
    <property type="entry name" value="PR domain zinc finger protein 1"/>
    <property type="match status" value="1"/>
</dbReference>
<evidence type="ECO:0008006" key="19">
    <source>
        <dbReference type="Google" id="ProtNLM"/>
    </source>
</evidence>
<keyword evidence="11" id="KW-0804">Transcription</keyword>
<dbReference type="FunFam" id="3.30.160.60:FF:000211">
    <property type="entry name" value="PR domain zinc finger protein 1"/>
    <property type="match status" value="1"/>
</dbReference>
<dbReference type="GO" id="GO:0005737">
    <property type="term" value="C:cytoplasm"/>
    <property type="evidence" value="ECO:0007669"/>
    <property type="project" value="TreeGrafter"/>
</dbReference>
<keyword evidence="12" id="KW-0539">Nucleus</keyword>
<dbReference type="Gene3D" id="2.170.270.10">
    <property type="entry name" value="SET domain"/>
    <property type="match status" value="1"/>
</dbReference>
<dbReference type="OrthoDB" id="7327383at2759"/>
<dbReference type="EMBL" id="CAJHNH020000611">
    <property type="protein sequence ID" value="CAG5118803.1"/>
    <property type="molecule type" value="Genomic_DNA"/>
</dbReference>
<keyword evidence="8" id="KW-0805">Transcription regulation</keyword>
<dbReference type="SMART" id="SM00355">
    <property type="entry name" value="ZnF_C2H2"/>
    <property type="match status" value="5"/>
</dbReference>
<dbReference type="GO" id="GO:0045165">
    <property type="term" value="P:cell fate commitment"/>
    <property type="evidence" value="ECO:0007669"/>
    <property type="project" value="TreeGrafter"/>
</dbReference>
<dbReference type="FunFam" id="3.30.160.60:FF:000132">
    <property type="entry name" value="PR domain zinc finger protein 1"/>
    <property type="match status" value="1"/>
</dbReference>
<keyword evidence="18" id="KW-1185">Reference proteome</keyword>
<dbReference type="PROSITE" id="PS00028">
    <property type="entry name" value="ZINC_FINGER_C2H2_1"/>
    <property type="match status" value="4"/>
</dbReference>
<dbReference type="InterPro" id="IPR046341">
    <property type="entry name" value="SET_dom_sf"/>
</dbReference>
<evidence type="ECO:0000256" key="13">
    <source>
        <dbReference type="PROSITE-ProRule" id="PRU00042"/>
    </source>
</evidence>
<dbReference type="InterPro" id="IPR001214">
    <property type="entry name" value="SET_dom"/>
</dbReference>
<evidence type="ECO:0000256" key="1">
    <source>
        <dbReference type="ARBA" id="ARBA00004123"/>
    </source>
</evidence>
<feature type="domain" description="C2H2-type" evidence="15">
    <location>
        <begin position="456"/>
        <end position="483"/>
    </location>
</feature>
<feature type="compositionally biased region" description="Polar residues" evidence="14">
    <location>
        <begin position="637"/>
        <end position="654"/>
    </location>
</feature>
<feature type="domain" description="C2H2-type" evidence="15">
    <location>
        <begin position="428"/>
        <end position="455"/>
    </location>
</feature>
<dbReference type="GO" id="GO:0003700">
    <property type="term" value="F:DNA-binding transcription factor activity"/>
    <property type="evidence" value="ECO:0007669"/>
    <property type="project" value="TreeGrafter"/>
</dbReference>